<dbReference type="InterPro" id="IPR003018">
    <property type="entry name" value="GAF"/>
</dbReference>
<evidence type="ECO:0000256" key="1">
    <source>
        <dbReference type="ARBA" id="ARBA00001946"/>
    </source>
</evidence>
<dbReference type="InterPro" id="IPR029787">
    <property type="entry name" value="Nucleotide_cyclase"/>
</dbReference>
<dbReference type="GO" id="GO:0052621">
    <property type="term" value="F:diguanylate cyclase activity"/>
    <property type="evidence" value="ECO:0007669"/>
    <property type="project" value="UniProtKB-EC"/>
</dbReference>
<evidence type="ECO:0000313" key="7">
    <source>
        <dbReference type="Proteomes" id="UP000076809"/>
    </source>
</evidence>
<reference evidence="5 7" key="1">
    <citation type="journal article" date="2016" name="J. Clin. Microbiol.">
        <title>Detection and Whole-Genome Sequencing of Carbapenemase-Producing Aeromonas hydrophila Isolates from Routine Perirectal Surveillance Culture.</title>
        <authorList>
            <person name="Hughes H.Y."/>
            <person name="Conlan S.P."/>
            <person name="Lau A.F."/>
            <person name="Dekker J.P."/>
            <person name="Michelin A.V."/>
            <person name="Youn J.H."/>
            <person name="Henderson D.K."/>
            <person name="Frank K.M."/>
            <person name="Segre J.A."/>
            <person name="Palmore T.N."/>
        </authorList>
    </citation>
    <scope>NUCLEOTIDE SEQUENCE [LARGE SCALE GENOMIC DNA]</scope>
    <source>
        <strain evidence="5 7">AVNIH1</strain>
    </source>
</reference>
<dbReference type="RefSeq" id="WP_005344802.1">
    <property type="nucleotide sequence ID" value="NZ_AP022038.1"/>
</dbReference>
<accession>A0A160ET66</accession>
<dbReference type="EMBL" id="AP022038">
    <property type="protein sequence ID" value="BBR38121.1"/>
    <property type="molecule type" value="Genomic_DNA"/>
</dbReference>
<dbReference type="AlphaFoldDB" id="A0A160ET66"/>
<evidence type="ECO:0000313" key="5">
    <source>
        <dbReference type="EMBL" id="ANB51857.1"/>
    </source>
</evidence>
<dbReference type="Gene3D" id="3.30.70.270">
    <property type="match status" value="1"/>
</dbReference>
<sequence length="409" mass="46095">MNDVTLSVQRLASYREAIKKIKQGKCSLSFPKDTNIESILDFESDLVQLAAWLDARLDGFNKIQEISTEISKGSVLDEVLNRIYDTFHEIIPYDRIGCALISDDYERVFAHWTKSNYPEKVMIKNGYTAFLSGSSLEGILTSQQPRILNDLQLYLAENPNSLSTKLIVAEGIQSSLTCPLIADGKPIGFIFFSSKEKNTYIDAHQKIFINLARQISFLVEKSRLYQRIYDINNQLVNALAQLKEQSSRDALTGVFHRGAIMEFLKNTIEKDTRKKQPTTVILADIDHFKHVNDTYGHVAGDTALKEVSKSLTNHLRSHDCVGRYGGEEFLIILGETNATDALLIIERIRQAISDLKFERNEGNFSVTMSFGIACSDNTSHIKTEETLLLEADSALYHAKNEGRNRVCIA</sequence>
<dbReference type="GO" id="GO:0043709">
    <property type="term" value="P:cell adhesion involved in single-species biofilm formation"/>
    <property type="evidence" value="ECO:0007669"/>
    <property type="project" value="TreeGrafter"/>
</dbReference>
<name>A0A160ET66_AERVE</name>
<dbReference type="EMBL" id="CP014774">
    <property type="protein sequence ID" value="ANB51857.1"/>
    <property type="molecule type" value="Genomic_DNA"/>
</dbReference>
<dbReference type="PANTHER" id="PTHR45138">
    <property type="entry name" value="REGULATORY COMPONENTS OF SENSORY TRANSDUCTION SYSTEM"/>
    <property type="match status" value="1"/>
</dbReference>
<evidence type="ECO:0000259" key="4">
    <source>
        <dbReference type="PROSITE" id="PS50887"/>
    </source>
</evidence>
<dbReference type="CDD" id="cd01949">
    <property type="entry name" value="GGDEF"/>
    <property type="match status" value="1"/>
</dbReference>
<dbReference type="SUPFAM" id="SSF55073">
    <property type="entry name" value="Nucleotide cyclase"/>
    <property type="match status" value="1"/>
</dbReference>
<evidence type="ECO:0000313" key="8">
    <source>
        <dbReference type="Proteomes" id="UP000515442"/>
    </source>
</evidence>
<evidence type="ECO:0000313" key="6">
    <source>
        <dbReference type="EMBL" id="BBR38121.1"/>
    </source>
</evidence>
<dbReference type="PROSITE" id="PS50887">
    <property type="entry name" value="GGDEF"/>
    <property type="match status" value="1"/>
</dbReference>
<dbReference type="NCBIfam" id="TIGR00254">
    <property type="entry name" value="GGDEF"/>
    <property type="match status" value="1"/>
</dbReference>
<dbReference type="Proteomes" id="UP000515442">
    <property type="component" value="Chromosome"/>
</dbReference>
<dbReference type="InterPro" id="IPR000160">
    <property type="entry name" value="GGDEF_dom"/>
</dbReference>
<reference evidence="6 8" key="2">
    <citation type="submission" date="2019-12" db="EMBL/GenBank/DDBJ databases">
        <title>complete genome sequences of Aeromonas veronii str. WP3-W19-ESBL-03 isolated from wastewater treatment plant effluent.</title>
        <authorList>
            <person name="Sekizuka T."/>
            <person name="Itokawa K."/>
            <person name="Yatsu K."/>
            <person name="Inamine Y."/>
            <person name="Kuroda M."/>
        </authorList>
    </citation>
    <scope>NUCLEOTIDE SEQUENCE [LARGE SCALE GENOMIC DNA]</scope>
    <source>
        <strain evidence="6 8">WP3-W19-ESBL-03</strain>
    </source>
</reference>
<organism evidence="6 8">
    <name type="scientific">Aeromonas veronii</name>
    <dbReference type="NCBI Taxonomy" id="654"/>
    <lineage>
        <taxon>Bacteria</taxon>
        <taxon>Pseudomonadati</taxon>
        <taxon>Pseudomonadota</taxon>
        <taxon>Gammaproteobacteria</taxon>
        <taxon>Aeromonadales</taxon>
        <taxon>Aeromonadaceae</taxon>
        <taxon>Aeromonas</taxon>
    </lineage>
</organism>
<protein>
    <recommendedName>
        <fullName evidence="2">diguanylate cyclase</fullName>
        <ecNumber evidence="2">2.7.7.65</ecNumber>
    </recommendedName>
</protein>
<dbReference type="Proteomes" id="UP000076809">
    <property type="component" value="Chromosome"/>
</dbReference>
<dbReference type="Pfam" id="PF00990">
    <property type="entry name" value="GGDEF"/>
    <property type="match status" value="1"/>
</dbReference>
<dbReference type="GO" id="GO:0005886">
    <property type="term" value="C:plasma membrane"/>
    <property type="evidence" value="ECO:0007669"/>
    <property type="project" value="TreeGrafter"/>
</dbReference>
<evidence type="ECO:0000256" key="2">
    <source>
        <dbReference type="ARBA" id="ARBA00012528"/>
    </source>
</evidence>
<proteinExistence type="predicted"/>
<dbReference type="InterPro" id="IPR029016">
    <property type="entry name" value="GAF-like_dom_sf"/>
</dbReference>
<dbReference type="InterPro" id="IPR050469">
    <property type="entry name" value="Diguanylate_Cyclase"/>
</dbReference>
<dbReference type="PANTHER" id="PTHR45138:SF9">
    <property type="entry name" value="DIGUANYLATE CYCLASE DGCM-RELATED"/>
    <property type="match status" value="1"/>
</dbReference>
<dbReference type="Gene3D" id="3.30.450.40">
    <property type="match status" value="1"/>
</dbReference>
<dbReference type="InterPro" id="IPR043128">
    <property type="entry name" value="Rev_trsase/Diguanyl_cyclase"/>
</dbReference>
<comment type="cofactor">
    <cofactor evidence="1">
        <name>Mg(2+)</name>
        <dbReference type="ChEBI" id="CHEBI:18420"/>
    </cofactor>
</comment>
<evidence type="ECO:0000256" key="3">
    <source>
        <dbReference type="ARBA" id="ARBA00034247"/>
    </source>
</evidence>
<dbReference type="Pfam" id="PF13185">
    <property type="entry name" value="GAF_2"/>
    <property type="match status" value="1"/>
</dbReference>
<gene>
    <name evidence="5" type="ORF">WM43_03855</name>
    <name evidence="6" type="ORF">WP3W19E03_06460</name>
</gene>
<dbReference type="SMART" id="SM00267">
    <property type="entry name" value="GGDEF"/>
    <property type="match status" value="1"/>
</dbReference>
<dbReference type="FunFam" id="3.30.70.270:FF:000001">
    <property type="entry name" value="Diguanylate cyclase domain protein"/>
    <property type="match status" value="1"/>
</dbReference>
<comment type="catalytic activity">
    <reaction evidence="3">
        <text>2 GTP = 3',3'-c-di-GMP + 2 diphosphate</text>
        <dbReference type="Rhea" id="RHEA:24898"/>
        <dbReference type="ChEBI" id="CHEBI:33019"/>
        <dbReference type="ChEBI" id="CHEBI:37565"/>
        <dbReference type="ChEBI" id="CHEBI:58805"/>
        <dbReference type="EC" id="2.7.7.65"/>
    </reaction>
</comment>
<dbReference type="GO" id="GO:1902201">
    <property type="term" value="P:negative regulation of bacterial-type flagellum-dependent cell motility"/>
    <property type="evidence" value="ECO:0007669"/>
    <property type="project" value="TreeGrafter"/>
</dbReference>
<dbReference type="EC" id="2.7.7.65" evidence="2"/>
<dbReference type="SUPFAM" id="SSF55781">
    <property type="entry name" value="GAF domain-like"/>
    <property type="match status" value="1"/>
</dbReference>
<feature type="domain" description="GGDEF" evidence="4">
    <location>
        <begin position="276"/>
        <end position="409"/>
    </location>
</feature>